<evidence type="ECO:0000313" key="4">
    <source>
        <dbReference type="Proteomes" id="UP000593562"/>
    </source>
</evidence>
<dbReference type="SMART" id="SM00358">
    <property type="entry name" value="DSRM"/>
    <property type="match status" value="1"/>
</dbReference>
<dbReference type="GO" id="GO:0003723">
    <property type="term" value="F:RNA binding"/>
    <property type="evidence" value="ECO:0007669"/>
    <property type="project" value="UniProtKB-UniRule"/>
</dbReference>
<dbReference type="Gene3D" id="3.30.160.20">
    <property type="match status" value="1"/>
</dbReference>
<feature type="domain" description="DRBM" evidence="2">
    <location>
        <begin position="110"/>
        <end position="186"/>
    </location>
</feature>
<evidence type="ECO:0000313" key="3">
    <source>
        <dbReference type="EMBL" id="KAF5741764.1"/>
    </source>
</evidence>
<evidence type="ECO:0000259" key="2">
    <source>
        <dbReference type="PROSITE" id="PS50137"/>
    </source>
</evidence>
<dbReference type="InterPro" id="IPR014720">
    <property type="entry name" value="dsRBD_dom"/>
</dbReference>
<dbReference type="EMBL" id="JAAARO010000010">
    <property type="protein sequence ID" value="KAF5741764.1"/>
    <property type="molecule type" value="Genomic_DNA"/>
</dbReference>
<dbReference type="AlphaFoldDB" id="A0A7J7D615"/>
<keyword evidence="4" id="KW-1185">Reference proteome</keyword>
<name>A0A7J7D615_TRIWF</name>
<dbReference type="FunCoup" id="A0A7J7D615">
    <property type="interactions" value="156"/>
</dbReference>
<dbReference type="PROSITE" id="PS50137">
    <property type="entry name" value="DS_RBD"/>
    <property type="match status" value="1"/>
</dbReference>
<protein>
    <recommendedName>
        <fullName evidence="2">DRBM domain-containing protein</fullName>
    </recommendedName>
</protein>
<dbReference type="InParanoid" id="A0A7J7D615"/>
<keyword evidence="1" id="KW-0694">RNA-binding</keyword>
<dbReference type="SUPFAM" id="SSF54768">
    <property type="entry name" value="dsRNA-binding domain-like"/>
    <property type="match status" value="1"/>
</dbReference>
<evidence type="ECO:0000256" key="1">
    <source>
        <dbReference type="PROSITE-ProRule" id="PRU00266"/>
    </source>
</evidence>
<reference evidence="3 4" key="1">
    <citation type="journal article" date="2020" name="Nat. Commun.">
        <title>Genome of Tripterygium wilfordii and identification of cytochrome P450 involved in triptolide biosynthesis.</title>
        <authorList>
            <person name="Tu L."/>
            <person name="Su P."/>
            <person name="Zhang Z."/>
            <person name="Gao L."/>
            <person name="Wang J."/>
            <person name="Hu T."/>
            <person name="Zhou J."/>
            <person name="Zhang Y."/>
            <person name="Zhao Y."/>
            <person name="Liu Y."/>
            <person name="Song Y."/>
            <person name="Tong Y."/>
            <person name="Lu Y."/>
            <person name="Yang J."/>
            <person name="Xu C."/>
            <person name="Jia M."/>
            <person name="Peters R.J."/>
            <person name="Huang L."/>
            <person name="Gao W."/>
        </authorList>
    </citation>
    <scope>NUCLEOTIDE SEQUENCE [LARGE SCALE GENOMIC DNA]</scope>
    <source>
        <strain evidence="4">cv. XIE 37</strain>
        <tissue evidence="3">Leaf</tissue>
    </source>
</reference>
<sequence>MEKKSRYPQKFPINLKELPPILPSTITTISFKVNQSTKHREFAEEDFDFVDKTGRGDSKAEDASCLPTKHIDPDTVKTKTKKKKKKSKSRNVISTWQSYSINEGSPKKVSAKAILYETCDANRWKPPSFICCQEEGPCHLKSFTFKVVVEIKGDEDVVLECFGGPQSRKKAAEEHAAAGALCYLKHVGYYS</sequence>
<proteinExistence type="predicted"/>
<dbReference type="Pfam" id="PF14709">
    <property type="entry name" value="DND1_DSRM"/>
    <property type="match status" value="1"/>
</dbReference>
<gene>
    <name evidence="3" type="ORF">HS088_TW10G00770</name>
</gene>
<dbReference type="OrthoDB" id="786951at2759"/>
<organism evidence="3 4">
    <name type="scientific">Tripterygium wilfordii</name>
    <name type="common">Thunder God vine</name>
    <dbReference type="NCBI Taxonomy" id="458696"/>
    <lineage>
        <taxon>Eukaryota</taxon>
        <taxon>Viridiplantae</taxon>
        <taxon>Streptophyta</taxon>
        <taxon>Embryophyta</taxon>
        <taxon>Tracheophyta</taxon>
        <taxon>Spermatophyta</taxon>
        <taxon>Magnoliopsida</taxon>
        <taxon>eudicotyledons</taxon>
        <taxon>Gunneridae</taxon>
        <taxon>Pentapetalae</taxon>
        <taxon>rosids</taxon>
        <taxon>fabids</taxon>
        <taxon>Celastrales</taxon>
        <taxon>Celastraceae</taxon>
        <taxon>Tripterygium</taxon>
    </lineage>
</organism>
<accession>A0A7J7D615</accession>
<dbReference type="Proteomes" id="UP000593562">
    <property type="component" value="Unassembled WGS sequence"/>
</dbReference>
<comment type="caution">
    <text evidence="3">The sequence shown here is derived from an EMBL/GenBank/DDBJ whole genome shotgun (WGS) entry which is preliminary data.</text>
</comment>